<evidence type="ECO:0000256" key="5">
    <source>
        <dbReference type="SAM" id="SignalP"/>
    </source>
</evidence>
<dbReference type="CDD" id="cd00317">
    <property type="entry name" value="cyclophilin"/>
    <property type="match status" value="1"/>
</dbReference>
<evidence type="ECO:0000256" key="1">
    <source>
        <dbReference type="ARBA" id="ARBA00007365"/>
    </source>
</evidence>
<dbReference type="EMBL" id="CP042436">
    <property type="protein sequence ID" value="QEC61457.1"/>
    <property type="molecule type" value="Genomic_DNA"/>
</dbReference>
<dbReference type="RefSeq" id="WP_147030034.1">
    <property type="nucleotide sequence ID" value="NZ_CP042436.1"/>
</dbReference>
<protein>
    <recommendedName>
        <fullName evidence="2">peptidylprolyl isomerase</fullName>
        <ecNumber evidence="2">5.2.1.8</ecNumber>
    </recommendedName>
</protein>
<evidence type="ECO:0000313" key="7">
    <source>
        <dbReference type="EMBL" id="QEC61457.1"/>
    </source>
</evidence>
<comment type="similarity">
    <text evidence="1">Belongs to the cyclophilin-type PPIase family.</text>
</comment>
<keyword evidence="4 7" id="KW-0413">Isomerase</keyword>
<dbReference type="SUPFAM" id="SSF50891">
    <property type="entry name" value="Cyclophilin-like"/>
    <property type="match status" value="1"/>
</dbReference>
<dbReference type="PANTHER" id="PTHR45625">
    <property type="entry name" value="PEPTIDYL-PROLYL CIS-TRANS ISOMERASE-RELATED"/>
    <property type="match status" value="1"/>
</dbReference>
<dbReference type="GO" id="GO:0006457">
    <property type="term" value="P:protein folding"/>
    <property type="evidence" value="ECO:0007669"/>
    <property type="project" value="InterPro"/>
</dbReference>
<dbReference type="KEGG" id="mgin:FRZ54_02275"/>
<dbReference type="PROSITE" id="PS00170">
    <property type="entry name" value="CSA_PPIASE_1"/>
    <property type="match status" value="1"/>
</dbReference>
<gene>
    <name evidence="7" type="ORF">FRZ54_02275</name>
</gene>
<dbReference type="AlphaFoldDB" id="A0A5B8UQU0"/>
<dbReference type="InterPro" id="IPR029000">
    <property type="entry name" value="Cyclophilin-like_dom_sf"/>
</dbReference>
<feature type="chain" id="PRO_5022961007" description="peptidylprolyl isomerase" evidence="5">
    <location>
        <begin position="19"/>
        <end position="236"/>
    </location>
</feature>
<dbReference type="OrthoDB" id="9807797at2"/>
<keyword evidence="8" id="KW-1185">Reference proteome</keyword>
<dbReference type="Pfam" id="PF00160">
    <property type="entry name" value="Pro_isomerase"/>
    <property type="match status" value="1"/>
</dbReference>
<name>A0A5B8UQU0_9SPHI</name>
<dbReference type="Gene3D" id="2.40.100.10">
    <property type="entry name" value="Cyclophilin-like"/>
    <property type="match status" value="1"/>
</dbReference>
<sequence>MKRLLTLLLIFTTATAFAGKPKNQYVRIKTSYGECIIRLYNETPQHRDNFIKLVKKGFYNGTLFHRVIQNFMIQGGDPDSKDPKKATPGAELGNGDLGYTVPAEFRDSIFHKRGVLAAARDDNPKKASSACQFYIVEGKRYTTGKLDTLEKAPRMNGHKFPEWQRKWYQSVGGTPQLDQNYTVYGEVVSGIDMVDRIAAVKKDERDRPVEDIPMTVELLKKRECKQLDKLLYPPAP</sequence>
<accession>A0A5B8UQU0</accession>
<organism evidence="7 8">
    <name type="scientific">Mucilaginibacter ginsenosidivorans</name>
    <dbReference type="NCBI Taxonomy" id="398053"/>
    <lineage>
        <taxon>Bacteria</taxon>
        <taxon>Pseudomonadati</taxon>
        <taxon>Bacteroidota</taxon>
        <taxon>Sphingobacteriia</taxon>
        <taxon>Sphingobacteriales</taxon>
        <taxon>Sphingobacteriaceae</taxon>
        <taxon>Mucilaginibacter</taxon>
    </lineage>
</organism>
<dbReference type="GO" id="GO:0003755">
    <property type="term" value="F:peptidyl-prolyl cis-trans isomerase activity"/>
    <property type="evidence" value="ECO:0007669"/>
    <property type="project" value="UniProtKB-KW"/>
</dbReference>
<evidence type="ECO:0000259" key="6">
    <source>
        <dbReference type="PROSITE" id="PS50072"/>
    </source>
</evidence>
<evidence type="ECO:0000256" key="3">
    <source>
        <dbReference type="ARBA" id="ARBA00023110"/>
    </source>
</evidence>
<keyword evidence="3" id="KW-0697">Rotamase</keyword>
<feature type="domain" description="PPIase cyclophilin-type" evidence="6">
    <location>
        <begin position="33"/>
        <end position="215"/>
    </location>
</feature>
<dbReference type="PROSITE" id="PS50072">
    <property type="entry name" value="CSA_PPIASE_2"/>
    <property type="match status" value="1"/>
</dbReference>
<dbReference type="InterPro" id="IPR044666">
    <property type="entry name" value="Cyclophilin_A-like"/>
</dbReference>
<dbReference type="InterPro" id="IPR020892">
    <property type="entry name" value="Cyclophilin-type_PPIase_CS"/>
</dbReference>
<evidence type="ECO:0000256" key="2">
    <source>
        <dbReference type="ARBA" id="ARBA00013194"/>
    </source>
</evidence>
<dbReference type="InterPro" id="IPR002130">
    <property type="entry name" value="Cyclophilin-type_PPIase_dom"/>
</dbReference>
<dbReference type="EC" id="5.2.1.8" evidence="2"/>
<keyword evidence="5" id="KW-0732">Signal</keyword>
<proteinExistence type="inferred from homology"/>
<dbReference type="Proteomes" id="UP000321479">
    <property type="component" value="Chromosome"/>
</dbReference>
<evidence type="ECO:0000256" key="4">
    <source>
        <dbReference type="ARBA" id="ARBA00023235"/>
    </source>
</evidence>
<feature type="signal peptide" evidence="5">
    <location>
        <begin position="1"/>
        <end position="18"/>
    </location>
</feature>
<evidence type="ECO:0000313" key="8">
    <source>
        <dbReference type="Proteomes" id="UP000321479"/>
    </source>
</evidence>
<dbReference type="PANTHER" id="PTHR45625:SF4">
    <property type="entry name" value="PEPTIDYLPROLYL ISOMERASE DOMAIN AND WD REPEAT-CONTAINING PROTEIN 1"/>
    <property type="match status" value="1"/>
</dbReference>
<reference evidence="7 8" key="1">
    <citation type="journal article" date="2017" name="Curr. Microbiol.">
        <title>Mucilaginibacter ginsenosidivorans sp. nov., Isolated from Soil of Ginseng Field.</title>
        <authorList>
            <person name="Kim M.M."/>
            <person name="Siddiqi M.Z."/>
            <person name="Im W.T."/>
        </authorList>
    </citation>
    <scope>NUCLEOTIDE SEQUENCE [LARGE SCALE GENOMIC DNA]</scope>
    <source>
        <strain evidence="7 8">Gsoil 3017</strain>
    </source>
</reference>